<dbReference type="Gene3D" id="3.30.420.240">
    <property type="match status" value="1"/>
</dbReference>
<keyword evidence="4" id="KW-1185">Reference proteome</keyword>
<evidence type="ECO:0000313" key="3">
    <source>
        <dbReference type="EMBL" id="GGD98719.1"/>
    </source>
</evidence>
<dbReference type="Gene3D" id="3.40.50.300">
    <property type="entry name" value="P-loop containing nucleotide triphosphate hydrolases"/>
    <property type="match status" value="1"/>
</dbReference>
<organism evidence="3 4">
    <name type="scientific">Sandarakinorhabdus glacialis</name>
    <dbReference type="NCBI Taxonomy" id="1614636"/>
    <lineage>
        <taxon>Bacteria</taxon>
        <taxon>Pseudomonadati</taxon>
        <taxon>Pseudomonadota</taxon>
        <taxon>Alphaproteobacteria</taxon>
        <taxon>Sphingomonadales</taxon>
        <taxon>Sphingosinicellaceae</taxon>
        <taxon>Sandarakinorhabdus</taxon>
    </lineage>
</organism>
<dbReference type="InterPro" id="IPR027417">
    <property type="entry name" value="P-loop_NTPase"/>
</dbReference>
<keyword evidence="1" id="KW-1188">Viral release from host cell</keyword>
<reference evidence="3" key="1">
    <citation type="journal article" date="2014" name="Int. J. Syst. Evol. Microbiol.">
        <title>Complete genome sequence of Corynebacterium casei LMG S-19264T (=DSM 44701T), isolated from a smear-ripened cheese.</title>
        <authorList>
            <consortium name="US DOE Joint Genome Institute (JGI-PGF)"/>
            <person name="Walter F."/>
            <person name="Albersmeier A."/>
            <person name="Kalinowski J."/>
            <person name="Ruckert C."/>
        </authorList>
    </citation>
    <scope>NUCLEOTIDE SEQUENCE</scope>
    <source>
        <strain evidence="3">CGMCC 1.15519</strain>
    </source>
</reference>
<dbReference type="Pfam" id="PF03237">
    <property type="entry name" value="Terminase_6N"/>
    <property type="match status" value="1"/>
</dbReference>
<dbReference type="InterPro" id="IPR035421">
    <property type="entry name" value="Terminase_6C"/>
</dbReference>
<dbReference type="Pfam" id="PF17289">
    <property type="entry name" value="Terminase_6C"/>
    <property type="match status" value="1"/>
</dbReference>
<dbReference type="EMBL" id="BMJM01000001">
    <property type="protein sequence ID" value="GGD98719.1"/>
    <property type="molecule type" value="Genomic_DNA"/>
</dbReference>
<evidence type="ECO:0000256" key="1">
    <source>
        <dbReference type="ARBA" id="ARBA00022612"/>
    </source>
</evidence>
<gene>
    <name evidence="3" type="ORF">GCM10011529_00990</name>
</gene>
<protein>
    <submittedName>
        <fullName evidence="3">DNA-packaging protein</fullName>
    </submittedName>
</protein>
<feature type="domain" description="Terminase large subunit gp17-like C-terminal" evidence="2">
    <location>
        <begin position="277"/>
        <end position="424"/>
    </location>
</feature>
<comment type="caution">
    <text evidence="3">The sequence shown here is derived from an EMBL/GenBank/DDBJ whole genome shotgun (WGS) entry which is preliminary data.</text>
</comment>
<sequence length="440" mass="47054">MDDRREDLRSVAEIWAKLDRIEQQGLVKHWRVAEAAQALTGFGTLRSTQLPPDGEWGIWTILAGRGFGKTRAGAEWIHALAAEAPRRFALVGTSLENARSVMVEGESGLLARVPEGDDVTFVPSLRELTWRNGSQARLYSGGEPDSLRGGQFDFAWGDEFAHWPRAEATLTNLRLATRLGVHPRLLLTTTPLPYDWLKALLAEPGVRVTRGRMQDNLANLPAGFIAAIERKYGGTATGRQEMDGEIIEDLAGALWTRALLERQRREVGPVGIGRVVVGVDPPAGGVNGVCGIVVVGMGDDGLAYVLADASVAGVRPEGWARAVVAAVDRWRADKVVAEINNGGDMVTALLKSVDSNLPVLAVRATKGKVARAEPVASLYGEGRVVHAGTFAALEDQLCGMMASGVYAGPGGSPDRADALVWALWALMLGDRVPVPGVRGL</sequence>
<reference evidence="3" key="2">
    <citation type="submission" date="2020-09" db="EMBL/GenBank/DDBJ databases">
        <authorList>
            <person name="Sun Q."/>
            <person name="Zhou Y."/>
        </authorList>
    </citation>
    <scope>NUCLEOTIDE SEQUENCE</scope>
    <source>
        <strain evidence="3">CGMCC 1.15519</strain>
    </source>
</reference>
<dbReference type="AlphaFoldDB" id="A0A916ZI24"/>
<name>A0A916ZI24_9SPHN</name>
<dbReference type="Proteomes" id="UP000635071">
    <property type="component" value="Unassembled WGS sequence"/>
</dbReference>
<accession>A0A916ZI24</accession>
<dbReference type="RefSeq" id="WP_188760958.1">
    <property type="nucleotide sequence ID" value="NZ_BMJM01000001.1"/>
</dbReference>
<evidence type="ECO:0000259" key="2">
    <source>
        <dbReference type="Pfam" id="PF17289"/>
    </source>
</evidence>
<evidence type="ECO:0000313" key="4">
    <source>
        <dbReference type="Proteomes" id="UP000635071"/>
    </source>
</evidence>
<proteinExistence type="predicted"/>